<protein>
    <submittedName>
        <fullName evidence="2">Uncharacterized protein</fullName>
    </submittedName>
</protein>
<comment type="caution">
    <text evidence="2">The sequence shown here is derived from an EMBL/GenBank/DDBJ whole genome shotgun (WGS) entry which is preliminary data.</text>
</comment>
<reference evidence="2 3" key="1">
    <citation type="journal article" date="2013" name="Curr. Biol.">
        <title>The Genome of the Foraminiferan Reticulomyxa filosa.</title>
        <authorList>
            <person name="Glockner G."/>
            <person name="Hulsmann N."/>
            <person name="Schleicher M."/>
            <person name="Noegel A.A."/>
            <person name="Eichinger L."/>
            <person name="Gallinger C."/>
            <person name="Pawlowski J."/>
            <person name="Sierra R."/>
            <person name="Euteneuer U."/>
            <person name="Pillet L."/>
            <person name="Moustafa A."/>
            <person name="Platzer M."/>
            <person name="Groth M."/>
            <person name="Szafranski K."/>
            <person name="Schliwa M."/>
        </authorList>
    </citation>
    <scope>NUCLEOTIDE SEQUENCE [LARGE SCALE GENOMIC DNA]</scope>
</reference>
<accession>X6PA74</accession>
<dbReference type="Proteomes" id="UP000023152">
    <property type="component" value="Unassembled WGS sequence"/>
</dbReference>
<keyword evidence="3" id="KW-1185">Reference proteome</keyword>
<evidence type="ECO:0000313" key="3">
    <source>
        <dbReference type="Proteomes" id="UP000023152"/>
    </source>
</evidence>
<sequence>MHDGSRLQGIIVLAQVLFDYSHLEKASYWCDAGIPLCYQRKEWNALIQIIMMKAQIHYFEATEEDPKVGSAKAGGLEQLSKLFTQVHAYESDNNNRENDDDDDNNENVDNDEESTNQTKAGNKNKTSRTMPITHHILLRLFQCHIYLMLDELQSAVRHLRRATLLLLVHLF</sequence>
<gene>
    <name evidence="2" type="ORF">RFI_02038</name>
</gene>
<feature type="compositionally biased region" description="Polar residues" evidence="1">
    <location>
        <begin position="115"/>
        <end position="127"/>
    </location>
</feature>
<feature type="region of interest" description="Disordered" evidence="1">
    <location>
        <begin position="91"/>
        <end position="127"/>
    </location>
</feature>
<evidence type="ECO:0000313" key="2">
    <source>
        <dbReference type="EMBL" id="ETO35033.1"/>
    </source>
</evidence>
<proteinExistence type="predicted"/>
<dbReference type="AlphaFoldDB" id="X6PA74"/>
<evidence type="ECO:0000256" key="1">
    <source>
        <dbReference type="SAM" id="MobiDB-lite"/>
    </source>
</evidence>
<dbReference type="EMBL" id="ASPP01002021">
    <property type="protein sequence ID" value="ETO35033.1"/>
    <property type="molecule type" value="Genomic_DNA"/>
</dbReference>
<feature type="compositionally biased region" description="Acidic residues" evidence="1">
    <location>
        <begin position="98"/>
        <end position="114"/>
    </location>
</feature>
<organism evidence="2 3">
    <name type="scientific">Reticulomyxa filosa</name>
    <dbReference type="NCBI Taxonomy" id="46433"/>
    <lineage>
        <taxon>Eukaryota</taxon>
        <taxon>Sar</taxon>
        <taxon>Rhizaria</taxon>
        <taxon>Retaria</taxon>
        <taxon>Foraminifera</taxon>
        <taxon>Monothalamids</taxon>
        <taxon>Reticulomyxidae</taxon>
        <taxon>Reticulomyxa</taxon>
    </lineage>
</organism>
<name>X6PA74_RETFI</name>